<keyword evidence="3" id="KW-1185">Reference proteome</keyword>
<name>A0A9P6JF47_MORAP</name>
<evidence type="ECO:0000313" key="2">
    <source>
        <dbReference type="EMBL" id="KAF9968724.1"/>
    </source>
</evidence>
<sequence>MMRSNLKIVIAAMLVALIATAAMAAPKAQKKPAAPKPVKSKGGQRGVILNQTDFCIFLPPKYGGGIAENEDRAVAFCTKSGLPGANAQDLPAGFIQSAHFVSNTAKGYVQVTGRMDGSKYGLSKKDGGGQYDIRAPVGAKCAGYNYFVQLTEPDENIYCIRCCKTKSDCPVNKSTYGCKKVLGGDYS</sequence>
<proteinExistence type="predicted"/>
<protein>
    <recommendedName>
        <fullName evidence="4">Secreted protein</fullName>
    </recommendedName>
</protein>
<accession>A0A9P6JF47</accession>
<keyword evidence="1" id="KW-0732">Signal</keyword>
<evidence type="ECO:0008006" key="4">
    <source>
        <dbReference type="Google" id="ProtNLM"/>
    </source>
</evidence>
<evidence type="ECO:0000313" key="3">
    <source>
        <dbReference type="Proteomes" id="UP000738359"/>
    </source>
</evidence>
<feature type="chain" id="PRO_5040250442" description="Secreted protein" evidence="1">
    <location>
        <begin position="25"/>
        <end position="187"/>
    </location>
</feature>
<dbReference type="AlphaFoldDB" id="A0A9P6JF47"/>
<evidence type="ECO:0000256" key="1">
    <source>
        <dbReference type="SAM" id="SignalP"/>
    </source>
</evidence>
<organism evidence="2 3">
    <name type="scientific">Mortierella alpina</name>
    <name type="common">Oleaginous fungus</name>
    <name type="synonym">Mortierella renispora</name>
    <dbReference type="NCBI Taxonomy" id="64518"/>
    <lineage>
        <taxon>Eukaryota</taxon>
        <taxon>Fungi</taxon>
        <taxon>Fungi incertae sedis</taxon>
        <taxon>Mucoromycota</taxon>
        <taxon>Mortierellomycotina</taxon>
        <taxon>Mortierellomycetes</taxon>
        <taxon>Mortierellales</taxon>
        <taxon>Mortierellaceae</taxon>
        <taxon>Mortierella</taxon>
    </lineage>
</organism>
<dbReference type="EMBL" id="JAAAHY010000008">
    <property type="protein sequence ID" value="KAF9968724.1"/>
    <property type="molecule type" value="Genomic_DNA"/>
</dbReference>
<comment type="caution">
    <text evidence="2">The sequence shown here is derived from an EMBL/GenBank/DDBJ whole genome shotgun (WGS) entry which is preliminary data.</text>
</comment>
<feature type="signal peptide" evidence="1">
    <location>
        <begin position="1"/>
        <end position="24"/>
    </location>
</feature>
<dbReference type="Proteomes" id="UP000738359">
    <property type="component" value="Unassembled WGS sequence"/>
</dbReference>
<gene>
    <name evidence="2" type="ORF">BGZ70_009646</name>
</gene>
<dbReference type="OrthoDB" id="3044029at2759"/>
<reference evidence="2" key="1">
    <citation type="journal article" date="2020" name="Fungal Divers.">
        <title>Resolving the Mortierellaceae phylogeny through synthesis of multi-gene phylogenetics and phylogenomics.</title>
        <authorList>
            <person name="Vandepol N."/>
            <person name="Liber J."/>
            <person name="Desiro A."/>
            <person name="Na H."/>
            <person name="Kennedy M."/>
            <person name="Barry K."/>
            <person name="Grigoriev I.V."/>
            <person name="Miller A.N."/>
            <person name="O'Donnell K."/>
            <person name="Stajich J.E."/>
            <person name="Bonito G."/>
        </authorList>
    </citation>
    <scope>NUCLEOTIDE SEQUENCE</scope>
    <source>
        <strain evidence="2">CK1249</strain>
    </source>
</reference>